<dbReference type="EMBL" id="WHWC01000011">
    <property type="protein sequence ID" value="KAG8373779.1"/>
    <property type="molecule type" value="Genomic_DNA"/>
</dbReference>
<dbReference type="SUPFAM" id="SSF81383">
    <property type="entry name" value="F-box domain"/>
    <property type="match status" value="1"/>
</dbReference>
<dbReference type="Gene3D" id="3.80.10.10">
    <property type="entry name" value="Ribonuclease Inhibitor"/>
    <property type="match status" value="1"/>
</dbReference>
<dbReference type="AlphaFoldDB" id="A0AAV6WUM6"/>
<dbReference type="Proteomes" id="UP000826271">
    <property type="component" value="Unassembled WGS sequence"/>
</dbReference>
<evidence type="ECO:0000313" key="3">
    <source>
        <dbReference type="EMBL" id="KAG8373779.1"/>
    </source>
</evidence>
<organism evidence="3 4">
    <name type="scientific">Buddleja alternifolia</name>
    <dbReference type="NCBI Taxonomy" id="168488"/>
    <lineage>
        <taxon>Eukaryota</taxon>
        <taxon>Viridiplantae</taxon>
        <taxon>Streptophyta</taxon>
        <taxon>Embryophyta</taxon>
        <taxon>Tracheophyta</taxon>
        <taxon>Spermatophyta</taxon>
        <taxon>Magnoliopsida</taxon>
        <taxon>eudicotyledons</taxon>
        <taxon>Gunneridae</taxon>
        <taxon>Pentapetalae</taxon>
        <taxon>asterids</taxon>
        <taxon>lamiids</taxon>
        <taxon>Lamiales</taxon>
        <taxon>Scrophulariaceae</taxon>
        <taxon>Buddlejeae</taxon>
        <taxon>Buddleja</taxon>
    </lineage>
</organism>
<reference evidence="3" key="1">
    <citation type="submission" date="2019-10" db="EMBL/GenBank/DDBJ databases">
        <authorList>
            <person name="Zhang R."/>
            <person name="Pan Y."/>
            <person name="Wang J."/>
            <person name="Ma R."/>
            <person name="Yu S."/>
        </authorList>
    </citation>
    <scope>NUCLEOTIDE SEQUENCE</scope>
    <source>
        <strain evidence="3">LA-IB0</strain>
        <tissue evidence="3">Leaf</tissue>
    </source>
</reference>
<sequence>MENCKRMEAIEEQLQLPEPIIHHIQSSLSGKEAASTAVVSKSWYNSWLTRPILDFDERDFRNLNPYPRNNDRFFNYMNRSMERYHELNLKIESFKLWMYVRDIKSSSLATELIVKAVKMGVNKLNIEIHPPRATFILPKEVFGAESLKILSVVGCKIDGIFGENVMCSRLESLSLSDVSVGEDTMRDIISGCPLIVNLFLSNCDGDLVKVNMSKMVKLEKLCVIRQLIKQVVDWPGSFVEDERHDVVSVIDCLSNVREFHNLSYLVLDTVQIDSMLFHDFSNKFPCIEDLTVRKCYGCWRFNISSHSLKYITLAHNEKLEAEFDVPNVLKFKFCGAITSSFSFTTASRGWESDLTFACWGEFDVSWFEGLNNFLTHLSGSKISLNVVMPEEDQWDRCLLDFQDLPRPIVENLTLELYYSLSVCSAFLDGIFRSIRPKFITQRLFPIPHNKSQKANNKNPQFERRKAEFDLVQLLCKQLMDIEHGNCSSTTGNMICWNELEGGHAESFEYTLMEWRPLPWKTLLDYLISPEKEARIRFRLRWGPPDSAGPYHGERTGLDGDMAPGGIRVYTRRRKRAEVAAKN</sequence>
<dbReference type="InterPro" id="IPR036047">
    <property type="entry name" value="F-box-like_dom_sf"/>
</dbReference>
<dbReference type="InterPro" id="IPR053772">
    <property type="entry name" value="At1g61320/At1g61330-like"/>
</dbReference>
<evidence type="ECO:0000259" key="2">
    <source>
        <dbReference type="Pfam" id="PF24758"/>
    </source>
</evidence>
<evidence type="ECO:0000313" key="4">
    <source>
        <dbReference type="Proteomes" id="UP000826271"/>
    </source>
</evidence>
<dbReference type="InterPro" id="IPR055411">
    <property type="entry name" value="LRR_FXL15/At3g58940/PEG3-like"/>
</dbReference>
<accession>A0AAV6WUM6</accession>
<dbReference type="Pfam" id="PF24758">
    <property type="entry name" value="LRR_At5g56370"/>
    <property type="match status" value="1"/>
</dbReference>
<dbReference type="InterPro" id="IPR032675">
    <property type="entry name" value="LRR_dom_sf"/>
</dbReference>
<protein>
    <recommendedName>
        <fullName evidence="5">F-box domain-containing protein</fullName>
    </recommendedName>
</protein>
<evidence type="ECO:0008006" key="5">
    <source>
        <dbReference type="Google" id="ProtNLM"/>
    </source>
</evidence>
<dbReference type="PANTHER" id="PTHR34145:SF28">
    <property type="entry name" value="F-BOX DOMAIN-CONTAINING PROTEIN"/>
    <property type="match status" value="1"/>
</dbReference>
<name>A0AAV6WUM6_9LAMI</name>
<proteinExistence type="predicted"/>
<evidence type="ECO:0000259" key="1">
    <source>
        <dbReference type="Pfam" id="PF00646"/>
    </source>
</evidence>
<dbReference type="PANTHER" id="PTHR34145">
    <property type="entry name" value="OS02G0105600 PROTEIN"/>
    <property type="match status" value="1"/>
</dbReference>
<feature type="domain" description="F-box" evidence="1">
    <location>
        <begin position="14"/>
        <end position="51"/>
    </location>
</feature>
<keyword evidence="4" id="KW-1185">Reference proteome</keyword>
<feature type="domain" description="F-box/LRR-repeat protein 15/At3g58940/PEG3-like LRR" evidence="2">
    <location>
        <begin position="118"/>
        <end position="229"/>
    </location>
</feature>
<dbReference type="Pfam" id="PF00646">
    <property type="entry name" value="F-box"/>
    <property type="match status" value="1"/>
</dbReference>
<gene>
    <name evidence="3" type="ORF">BUALT_Bualt11G0060600</name>
</gene>
<dbReference type="InterPro" id="IPR001810">
    <property type="entry name" value="F-box_dom"/>
</dbReference>
<dbReference type="SUPFAM" id="SSF52047">
    <property type="entry name" value="RNI-like"/>
    <property type="match status" value="1"/>
</dbReference>
<comment type="caution">
    <text evidence="3">The sequence shown here is derived from an EMBL/GenBank/DDBJ whole genome shotgun (WGS) entry which is preliminary data.</text>
</comment>